<keyword evidence="4" id="KW-1185">Reference proteome</keyword>
<keyword evidence="1" id="KW-0653">Protein transport</keyword>
<evidence type="ECO:0000259" key="2">
    <source>
        <dbReference type="Pfam" id="PF25018"/>
    </source>
</evidence>
<evidence type="ECO:0000256" key="1">
    <source>
        <dbReference type="ARBA" id="ARBA00022927"/>
    </source>
</evidence>
<protein>
    <submittedName>
        <fullName evidence="3">Importin-9</fullName>
    </submittedName>
</protein>
<dbReference type="GO" id="GO:0005829">
    <property type="term" value="C:cytosol"/>
    <property type="evidence" value="ECO:0007669"/>
    <property type="project" value="TreeGrafter"/>
</dbReference>
<dbReference type="InterPro" id="IPR016024">
    <property type="entry name" value="ARM-type_fold"/>
</dbReference>
<dbReference type="Pfam" id="PF25018">
    <property type="entry name" value="HEAT_IPO9_c"/>
    <property type="match status" value="1"/>
</dbReference>
<dbReference type="Gene3D" id="1.25.10.10">
    <property type="entry name" value="Leucine-rich Repeat Variant"/>
    <property type="match status" value="1"/>
</dbReference>
<keyword evidence="1" id="KW-0813">Transport</keyword>
<comment type="caution">
    <text evidence="3">The sequence shown here is derived from an EMBL/GenBank/DDBJ whole genome shotgun (WGS) entry which is preliminary data.</text>
</comment>
<reference evidence="3 4" key="1">
    <citation type="journal article" date="2018" name="Sci. Data">
        <title>The draft genome sequence of cork oak.</title>
        <authorList>
            <person name="Ramos A.M."/>
            <person name="Usie A."/>
            <person name="Barbosa P."/>
            <person name="Barros P.M."/>
            <person name="Capote T."/>
            <person name="Chaves I."/>
            <person name="Simoes F."/>
            <person name="Abreu I."/>
            <person name="Carrasquinho I."/>
            <person name="Faro C."/>
            <person name="Guimaraes J.B."/>
            <person name="Mendonca D."/>
            <person name="Nobrega F."/>
            <person name="Rodrigues L."/>
            <person name="Saibo N.J.M."/>
            <person name="Varela M.C."/>
            <person name="Egas C."/>
            <person name="Matos J."/>
            <person name="Miguel C.M."/>
            <person name="Oliveira M.M."/>
            <person name="Ricardo C.P."/>
            <person name="Goncalves S."/>
        </authorList>
    </citation>
    <scope>NUCLEOTIDE SEQUENCE [LARGE SCALE GENOMIC DNA]</scope>
    <source>
        <strain evidence="4">cv. HL8</strain>
    </source>
</reference>
<dbReference type="GO" id="GO:0006606">
    <property type="term" value="P:protein import into nucleus"/>
    <property type="evidence" value="ECO:0007669"/>
    <property type="project" value="TreeGrafter"/>
</dbReference>
<gene>
    <name evidence="3" type="primary">Ipo9_0</name>
    <name evidence="3" type="ORF">CFP56_020272</name>
</gene>
<sequence>VHTWSVDANQFVADEDDVTYSCRVSEVVNAYGREGIDAIMNGAKQHFRESQQKKVSGSTVWWRTREATLFALASLSEQLVDLEVSGPSRVDVGKLVEQIVTEDIGIGVHEYPFLYARIFTSVAKFSPLIGHGVLEHILYAAIKAIGMDVPPPVKVGACRALSQLLPEANKELIRSQMMGLFSSLTDLLNQASDETLHLVLETLQAVIKAGSETSTSVEPIISPIILNVWALHISDPFISIDALEVLEAIKNSPGCIHPLTSRVLPYIGPILNKPQQQPDGLVAGSLDLVTMLLKASYIWQDGFFYFPFAIDFPSFLNLCGIINLYHNSIHNLLTTLCDSILQNAPIDVVKAVHDVCFDAVIWIVLQSDDHSEMQNATECLAAFVSGGREEVLTWSGDSRFTMRSLLDAASRLLDPKLESSGSLFVGSYILQLILNLPSQMSLHIRDLVAALVRRMQSVQIVGLKSSLLLIFARLVHMSSPNVEQFIDLLTSIPAEGYDNSFSYVMSEWTKQQSKHPSCTCFLLARYPNVFQVVI</sequence>
<accession>A0AAW0KG84</accession>
<organism evidence="3 4">
    <name type="scientific">Quercus suber</name>
    <name type="common">Cork oak</name>
    <dbReference type="NCBI Taxonomy" id="58331"/>
    <lineage>
        <taxon>Eukaryota</taxon>
        <taxon>Viridiplantae</taxon>
        <taxon>Streptophyta</taxon>
        <taxon>Embryophyta</taxon>
        <taxon>Tracheophyta</taxon>
        <taxon>Spermatophyta</taxon>
        <taxon>Magnoliopsida</taxon>
        <taxon>eudicotyledons</taxon>
        <taxon>Gunneridae</taxon>
        <taxon>Pentapetalae</taxon>
        <taxon>rosids</taxon>
        <taxon>fabids</taxon>
        <taxon>Fagales</taxon>
        <taxon>Fagaceae</taxon>
        <taxon>Quercus</taxon>
    </lineage>
</organism>
<dbReference type="EMBL" id="PKMF04000314">
    <property type="protein sequence ID" value="KAK7838072.1"/>
    <property type="molecule type" value="Genomic_DNA"/>
</dbReference>
<evidence type="ECO:0000313" key="4">
    <source>
        <dbReference type="Proteomes" id="UP000237347"/>
    </source>
</evidence>
<dbReference type="GO" id="GO:0005635">
    <property type="term" value="C:nuclear envelope"/>
    <property type="evidence" value="ECO:0007669"/>
    <property type="project" value="TreeGrafter"/>
</dbReference>
<dbReference type="InterPro" id="IPR011989">
    <property type="entry name" value="ARM-like"/>
</dbReference>
<feature type="non-terminal residue" evidence="3">
    <location>
        <position position="1"/>
    </location>
</feature>
<feature type="domain" description="Importin-9 central HEAT repeats" evidence="2">
    <location>
        <begin position="4"/>
        <end position="216"/>
    </location>
</feature>
<dbReference type="Proteomes" id="UP000237347">
    <property type="component" value="Unassembled WGS sequence"/>
</dbReference>
<name>A0AAW0KG84_QUESU</name>
<proteinExistence type="predicted"/>
<dbReference type="PANTHER" id="PTHR10997">
    <property type="entry name" value="IMPORTIN-7, 8, 11"/>
    <property type="match status" value="1"/>
</dbReference>
<dbReference type="SUPFAM" id="SSF48371">
    <property type="entry name" value="ARM repeat"/>
    <property type="match status" value="1"/>
</dbReference>
<dbReference type="AlphaFoldDB" id="A0AAW0KG84"/>
<dbReference type="PANTHER" id="PTHR10997:SF9">
    <property type="entry name" value="IMPORTIN-9"/>
    <property type="match status" value="1"/>
</dbReference>
<dbReference type="InterPro" id="IPR056840">
    <property type="entry name" value="HEAT_IPO9_central"/>
</dbReference>
<evidence type="ECO:0000313" key="3">
    <source>
        <dbReference type="EMBL" id="KAK7838072.1"/>
    </source>
</evidence>